<feature type="non-terminal residue" evidence="1">
    <location>
        <position position="60"/>
    </location>
</feature>
<gene>
    <name evidence="1" type="ORF">RPERSI_LOCUS32538</name>
</gene>
<protein>
    <submittedName>
        <fullName evidence="1">10855_t:CDS:1</fullName>
    </submittedName>
</protein>
<proteinExistence type="predicted"/>
<comment type="caution">
    <text evidence="1">The sequence shown here is derived from an EMBL/GenBank/DDBJ whole genome shotgun (WGS) entry which is preliminary data.</text>
</comment>
<feature type="non-terminal residue" evidence="1">
    <location>
        <position position="1"/>
    </location>
</feature>
<name>A0ACA9SKZ4_9GLOM</name>
<keyword evidence="2" id="KW-1185">Reference proteome</keyword>
<organism evidence="1 2">
    <name type="scientific">Racocetra persica</name>
    <dbReference type="NCBI Taxonomy" id="160502"/>
    <lineage>
        <taxon>Eukaryota</taxon>
        <taxon>Fungi</taxon>
        <taxon>Fungi incertae sedis</taxon>
        <taxon>Mucoromycota</taxon>
        <taxon>Glomeromycotina</taxon>
        <taxon>Glomeromycetes</taxon>
        <taxon>Diversisporales</taxon>
        <taxon>Gigasporaceae</taxon>
        <taxon>Racocetra</taxon>
    </lineage>
</organism>
<reference evidence="1" key="1">
    <citation type="submission" date="2021-06" db="EMBL/GenBank/DDBJ databases">
        <authorList>
            <person name="Kallberg Y."/>
            <person name="Tangrot J."/>
            <person name="Rosling A."/>
        </authorList>
    </citation>
    <scope>NUCLEOTIDE SEQUENCE</scope>
    <source>
        <strain evidence="1">MA461A</strain>
    </source>
</reference>
<evidence type="ECO:0000313" key="2">
    <source>
        <dbReference type="Proteomes" id="UP000789920"/>
    </source>
</evidence>
<evidence type="ECO:0000313" key="1">
    <source>
        <dbReference type="EMBL" id="CAG8842923.1"/>
    </source>
</evidence>
<sequence>ARAKIEATKCPEMEAEATKCLGAEAEVTKCSGAEAEATKCLGMGMTKKLDFGFSNFISTK</sequence>
<dbReference type="EMBL" id="CAJVQC010136241">
    <property type="protein sequence ID" value="CAG8842923.1"/>
    <property type="molecule type" value="Genomic_DNA"/>
</dbReference>
<dbReference type="Proteomes" id="UP000789920">
    <property type="component" value="Unassembled WGS sequence"/>
</dbReference>
<accession>A0ACA9SKZ4</accession>